<proteinExistence type="predicted"/>
<accession>A0A5C3MIP0</accession>
<evidence type="ECO:0000313" key="2">
    <source>
        <dbReference type="EMBL" id="TFK45289.1"/>
    </source>
</evidence>
<evidence type="ECO:0000256" key="1">
    <source>
        <dbReference type="SAM" id="MobiDB-lite"/>
    </source>
</evidence>
<protein>
    <submittedName>
        <fullName evidence="2">Uncharacterized protein</fullName>
    </submittedName>
</protein>
<dbReference type="Proteomes" id="UP000305948">
    <property type="component" value="Unassembled WGS sequence"/>
</dbReference>
<dbReference type="AlphaFoldDB" id="A0A5C3MIP0"/>
<keyword evidence="3" id="KW-1185">Reference proteome</keyword>
<sequence>MKEMEDEEQKQQEEEEQCLDERRVRQEQERARHLEEPIARRAAKDRRQSDTGREVLPAQNTSNGGCHPEQEVIDAAPSSSSIEGHSGQVLYAETAQSTAPSTVPAVSAPFPTKERIDSTEECLHLHERPTAKPRNERPPVSPPPLPTFSSDDVHPADTRRDMGRATSAAIRCQESEHTNVPDSQSSTVVKVENVSSAEALKLLAVPNPHPATPERIEFQSSNGVPQYPYAMENAALNEVYTRPVAQVVALEDTETIQEEKAAGIRSLPPSHSPPYSSSEHVPANFQTASLPSLASCNGTGLSVEDKLLCAIREYVRQHELHARTFEEILENENAEPEEDEEDDEDEENGKAKDQGPPLTVSIRRPRTSVAVEYLAMDISFEADEEMMEGITTSSFGSQFGEGNMSILQGLVNAPTSRFNAQDAVTERMTIDGEDEDGDVWMVTEADIEEAMEVC</sequence>
<name>A0A5C3MIP0_9AGAM</name>
<gene>
    <name evidence="2" type="ORF">OE88DRAFT_1230652</name>
</gene>
<reference evidence="2 3" key="1">
    <citation type="journal article" date="2019" name="Nat. Ecol. Evol.">
        <title>Megaphylogeny resolves global patterns of mushroom evolution.</title>
        <authorList>
            <person name="Varga T."/>
            <person name="Krizsan K."/>
            <person name="Foldi C."/>
            <person name="Dima B."/>
            <person name="Sanchez-Garcia M."/>
            <person name="Sanchez-Ramirez S."/>
            <person name="Szollosi G.J."/>
            <person name="Szarkandi J.G."/>
            <person name="Papp V."/>
            <person name="Albert L."/>
            <person name="Andreopoulos W."/>
            <person name="Angelini C."/>
            <person name="Antonin V."/>
            <person name="Barry K.W."/>
            <person name="Bougher N.L."/>
            <person name="Buchanan P."/>
            <person name="Buyck B."/>
            <person name="Bense V."/>
            <person name="Catcheside P."/>
            <person name="Chovatia M."/>
            <person name="Cooper J."/>
            <person name="Damon W."/>
            <person name="Desjardin D."/>
            <person name="Finy P."/>
            <person name="Geml J."/>
            <person name="Haridas S."/>
            <person name="Hughes K."/>
            <person name="Justo A."/>
            <person name="Karasinski D."/>
            <person name="Kautmanova I."/>
            <person name="Kiss B."/>
            <person name="Kocsube S."/>
            <person name="Kotiranta H."/>
            <person name="LaButti K.M."/>
            <person name="Lechner B.E."/>
            <person name="Liimatainen K."/>
            <person name="Lipzen A."/>
            <person name="Lukacs Z."/>
            <person name="Mihaltcheva S."/>
            <person name="Morgado L.N."/>
            <person name="Niskanen T."/>
            <person name="Noordeloos M.E."/>
            <person name="Ohm R.A."/>
            <person name="Ortiz-Santana B."/>
            <person name="Ovrebo C."/>
            <person name="Racz N."/>
            <person name="Riley R."/>
            <person name="Savchenko A."/>
            <person name="Shiryaev A."/>
            <person name="Soop K."/>
            <person name="Spirin V."/>
            <person name="Szebenyi C."/>
            <person name="Tomsovsky M."/>
            <person name="Tulloss R.E."/>
            <person name="Uehling J."/>
            <person name="Grigoriev I.V."/>
            <person name="Vagvolgyi C."/>
            <person name="Papp T."/>
            <person name="Martin F.M."/>
            <person name="Miettinen O."/>
            <person name="Hibbett D.S."/>
            <person name="Nagy L.G."/>
        </authorList>
    </citation>
    <scope>NUCLEOTIDE SEQUENCE [LARGE SCALE GENOMIC DNA]</scope>
    <source>
        <strain evidence="2 3">OMC1185</strain>
    </source>
</reference>
<feature type="compositionally biased region" description="Basic and acidic residues" evidence="1">
    <location>
        <begin position="19"/>
        <end position="39"/>
    </location>
</feature>
<feature type="region of interest" description="Disordered" evidence="1">
    <location>
        <begin position="261"/>
        <end position="281"/>
    </location>
</feature>
<dbReference type="EMBL" id="ML213548">
    <property type="protein sequence ID" value="TFK45289.1"/>
    <property type="molecule type" value="Genomic_DNA"/>
</dbReference>
<feature type="region of interest" description="Disordered" evidence="1">
    <location>
        <begin position="326"/>
        <end position="360"/>
    </location>
</feature>
<feature type="compositionally biased region" description="Acidic residues" evidence="1">
    <location>
        <begin position="327"/>
        <end position="347"/>
    </location>
</feature>
<dbReference type="STRING" id="5364.A0A5C3MIP0"/>
<feature type="region of interest" description="Disordered" evidence="1">
    <location>
        <begin position="1"/>
        <end position="158"/>
    </location>
</feature>
<feature type="compositionally biased region" description="Acidic residues" evidence="1">
    <location>
        <begin position="1"/>
        <end position="18"/>
    </location>
</feature>
<organism evidence="2 3">
    <name type="scientific">Heliocybe sulcata</name>
    <dbReference type="NCBI Taxonomy" id="5364"/>
    <lineage>
        <taxon>Eukaryota</taxon>
        <taxon>Fungi</taxon>
        <taxon>Dikarya</taxon>
        <taxon>Basidiomycota</taxon>
        <taxon>Agaricomycotina</taxon>
        <taxon>Agaricomycetes</taxon>
        <taxon>Gloeophyllales</taxon>
        <taxon>Gloeophyllaceae</taxon>
        <taxon>Heliocybe</taxon>
    </lineage>
</organism>
<feature type="compositionally biased region" description="Low complexity" evidence="1">
    <location>
        <begin position="266"/>
        <end position="278"/>
    </location>
</feature>
<evidence type="ECO:0000313" key="3">
    <source>
        <dbReference type="Proteomes" id="UP000305948"/>
    </source>
</evidence>
<feature type="compositionally biased region" description="Basic and acidic residues" evidence="1">
    <location>
        <begin position="112"/>
        <end position="137"/>
    </location>
</feature>